<protein>
    <submittedName>
        <fullName evidence="1">Uncharacterized protein</fullName>
    </submittedName>
</protein>
<proteinExistence type="predicted"/>
<dbReference type="EMBL" id="KV878585">
    <property type="protein sequence ID" value="OJJ59770.1"/>
    <property type="molecule type" value="Genomic_DNA"/>
</dbReference>
<accession>A0A1L9TK22</accession>
<dbReference type="Proteomes" id="UP000184356">
    <property type="component" value="Unassembled WGS sequence"/>
</dbReference>
<evidence type="ECO:0000313" key="1">
    <source>
        <dbReference type="EMBL" id="OJJ59770.1"/>
    </source>
</evidence>
<reference evidence="2" key="1">
    <citation type="journal article" date="2017" name="Genome Biol.">
        <title>Comparative genomics reveals high biological diversity and specific adaptations in the industrially and medically important fungal genus Aspergillus.</title>
        <authorList>
            <person name="de Vries R.P."/>
            <person name="Riley R."/>
            <person name="Wiebenga A."/>
            <person name="Aguilar-Osorio G."/>
            <person name="Amillis S."/>
            <person name="Uchima C.A."/>
            <person name="Anderluh G."/>
            <person name="Asadollahi M."/>
            <person name="Askin M."/>
            <person name="Barry K."/>
            <person name="Battaglia E."/>
            <person name="Bayram O."/>
            <person name="Benocci T."/>
            <person name="Braus-Stromeyer S.A."/>
            <person name="Caldana C."/>
            <person name="Canovas D."/>
            <person name="Cerqueira G.C."/>
            <person name="Chen F."/>
            <person name="Chen W."/>
            <person name="Choi C."/>
            <person name="Clum A."/>
            <person name="Dos Santos R.A."/>
            <person name="Damasio A.R."/>
            <person name="Diallinas G."/>
            <person name="Emri T."/>
            <person name="Fekete E."/>
            <person name="Flipphi M."/>
            <person name="Freyberg S."/>
            <person name="Gallo A."/>
            <person name="Gournas C."/>
            <person name="Habgood R."/>
            <person name="Hainaut M."/>
            <person name="Harispe M.L."/>
            <person name="Henrissat B."/>
            <person name="Hilden K.S."/>
            <person name="Hope R."/>
            <person name="Hossain A."/>
            <person name="Karabika E."/>
            <person name="Karaffa L."/>
            <person name="Karanyi Z."/>
            <person name="Krasevec N."/>
            <person name="Kuo A."/>
            <person name="Kusch H."/>
            <person name="LaButti K."/>
            <person name="Lagendijk E.L."/>
            <person name="Lapidus A."/>
            <person name="Levasseur A."/>
            <person name="Lindquist E."/>
            <person name="Lipzen A."/>
            <person name="Logrieco A.F."/>
            <person name="MacCabe A."/>
            <person name="Maekelae M.R."/>
            <person name="Malavazi I."/>
            <person name="Melin P."/>
            <person name="Meyer V."/>
            <person name="Mielnichuk N."/>
            <person name="Miskei M."/>
            <person name="Molnar A.P."/>
            <person name="Mule G."/>
            <person name="Ngan C.Y."/>
            <person name="Orejas M."/>
            <person name="Orosz E."/>
            <person name="Ouedraogo J.P."/>
            <person name="Overkamp K.M."/>
            <person name="Park H.-S."/>
            <person name="Perrone G."/>
            <person name="Piumi F."/>
            <person name="Punt P.J."/>
            <person name="Ram A.F."/>
            <person name="Ramon A."/>
            <person name="Rauscher S."/>
            <person name="Record E."/>
            <person name="Riano-Pachon D.M."/>
            <person name="Robert V."/>
            <person name="Roehrig J."/>
            <person name="Ruller R."/>
            <person name="Salamov A."/>
            <person name="Salih N.S."/>
            <person name="Samson R.A."/>
            <person name="Sandor E."/>
            <person name="Sanguinetti M."/>
            <person name="Schuetze T."/>
            <person name="Sepcic K."/>
            <person name="Shelest E."/>
            <person name="Sherlock G."/>
            <person name="Sophianopoulou V."/>
            <person name="Squina F.M."/>
            <person name="Sun H."/>
            <person name="Susca A."/>
            <person name="Todd R.B."/>
            <person name="Tsang A."/>
            <person name="Unkles S.E."/>
            <person name="van de Wiele N."/>
            <person name="van Rossen-Uffink D."/>
            <person name="Oliveira J.V."/>
            <person name="Vesth T.C."/>
            <person name="Visser J."/>
            <person name="Yu J.-H."/>
            <person name="Zhou M."/>
            <person name="Andersen M.R."/>
            <person name="Archer D.B."/>
            <person name="Baker S.E."/>
            <person name="Benoit I."/>
            <person name="Brakhage A.A."/>
            <person name="Braus G.H."/>
            <person name="Fischer R."/>
            <person name="Frisvad J.C."/>
            <person name="Goldman G.H."/>
            <person name="Houbraken J."/>
            <person name="Oakley B."/>
            <person name="Pocsi I."/>
            <person name="Scazzocchio C."/>
            <person name="Seiboth B."/>
            <person name="vanKuyk P.A."/>
            <person name="Wortman J."/>
            <person name="Dyer P.S."/>
            <person name="Grigoriev I.V."/>
        </authorList>
    </citation>
    <scope>NUCLEOTIDE SEQUENCE [LARGE SCALE GENOMIC DNA]</scope>
    <source>
        <strain evidence="2">CBS 593.65</strain>
    </source>
</reference>
<evidence type="ECO:0000313" key="2">
    <source>
        <dbReference type="Proteomes" id="UP000184356"/>
    </source>
</evidence>
<sequence length="144" mass="16636">MAILQPDVKSTDPKTLRTPTLLFLFSLSLQIMRLEIVAMGHGREGRDIRTTFQGQVPEVSRGPYIAHRGGAKESMRVGFGITTIFPDHQSSDHHPQVRFQRAAIRPFQSLSARHESCWHPFWILDFIPVLRIRKLVIMWNQNHQ</sequence>
<dbReference type="AlphaFoldDB" id="A0A1L9TK22"/>
<name>A0A1L9TK22_9EURO</name>
<dbReference type="GeneID" id="63768303"/>
<keyword evidence="2" id="KW-1185">Reference proteome</keyword>
<gene>
    <name evidence="1" type="ORF">ASPSYDRAFT_898272</name>
</gene>
<dbReference type="RefSeq" id="XP_040703576.1">
    <property type="nucleotide sequence ID" value="XM_040852230.1"/>
</dbReference>
<organism evidence="1 2">
    <name type="scientific">Aspergillus sydowii CBS 593.65</name>
    <dbReference type="NCBI Taxonomy" id="1036612"/>
    <lineage>
        <taxon>Eukaryota</taxon>
        <taxon>Fungi</taxon>
        <taxon>Dikarya</taxon>
        <taxon>Ascomycota</taxon>
        <taxon>Pezizomycotina</taxon>
        <taxon>Eurotiomycetes</taxon>
        <taxon>Eurotiomycetidae</taxon>
        <taxon>Eurotiales</taxon>
        <taxon>Aspergillaceae</taxon>
        <taxon>Aspergillus</taxon>
        <taxon>Aspergillus subgen. Nidulantes</taxon>
    </lineage>
</organism>
<dbReference type="VEuPathDB" id="FungiDB:ASPSYDRAFT_898272"/>